<feature type="domain" description="HTH arsR-type" evidence="1">
    <location>
        <begin position="88"/>
        <end position="165"/>
    </location>
</feature>
<dbReference type="InterPro" id="IPR011991">
    <property type="entry name" value="ArsR-like_HTH"/>
</dbReference>
<dbReference type="KEGG" id="sace:GIY23_05935"/>
<dbReference type="SMART" id="SM00418">
    <property type="entry name" value="HTH_ARSR"/>
    <property type="match status" value="1"/>
</dbReference>
<dbReference type="Proteomes" id="UP000371041">
    <property type="component" value="Chromosome"/>
</dbReference>
<dbReference type="SUPFAM" id="SSF46785">
    <property type="entry name" value="Winged helix' DNA-binding domain"/>
    <property type="match status" value="1"/>
</dbReference>
<keyword evidence="3" id="KW-1185">Reference proteome</keyword>
<dbReference type="AlphaFoldDB" id="A0A5Q3QEB3"/>
<dbReference type="InterPro" id="IPR001845">
    <property type="entry name" value="HTH_ArsR_DNA-bd_dom"/>
</dbReference>
<proteinExistence type="predicted"/>
<dbReference type="GO" id="GO:0003700">
    <property type="term" value="F:DNA-binding transcription factor activity"/>
    <property type="evidence" value="ECO:0007669"/>
    <property type="project" value="InterPro"/>
</dbReference>
<name>A0A5Q3QEB3_9PSEU</name>
<evidence type="ECO:0000313" key="3">
    <source>
        <dbReference type="Proteomes" id="UP000371041"/>
    </source>
</evidence>
<dbReference type="InterPro" id="IPR036390">
    <property type="entry name" value="WH_DNA-bd_sf"/>
</dbReference>
<evidence type="ECO:0000313" key="2">
    <source>
        <dbReference type="EMBL" id="QGK69137.1"/>
    </source>
</evidence>
<dbReference type="Gene3D" id="1.10.10.10">
    <property type="entry name" value="Winged helix-like DNA-binding domain superfamily/Winged helix DNA-binding domain"/>
    <property type="match status" value="1"/>
</dbReference>
<gene>
    <name evidence="2" type="ORF">GIY23_05935</name>
</gene>
<dbReference type="Pfam" id="PF12840">
    <property type="entry name" value="HTH_20"/>
    <property type="match status" value="1"/>
</dbReference>
<protein>
    <submittedName>
        <fullName evidence="2">Helix-turn-helix domain-containing protein</fullName>
    </submittedName>
</protein>
<evidence type="ECO:0000259" key="1">
    <source>
        <dbReference type="SMART" id="SM00418"/>
    </source>
</evidence>
<sequence length="169" mass="18147">MTKDGELQERVAALEERVAALEEPQRTPPTGAVDGDTFWALTELKARLPERGGVLFTGSVELESGPADWQYGATTDQLLDQDWSEHAAGLAALGHPVRLSILRAVVGGARTVAELTQQLDVGTSGQVYHHVRELTGARWLTARSRGQYVVPTDRVVPLLVILTATGGPS</sequence>
<dbReference type="EMBL" id="CP045929">
    <property type="protein sequence ID" value="QGK69137.1"/>
    <property type="molecule type" value="Genomic_DNA"/>
</dbReference>
<accession>A0A5Q3QEB3</accession>
<dbReference type="RefSeq" id="WP_154075738.1">
    <property type="nucleotide sequence ID" value="NZ_CP045929.1"/>
</dbReference>
<reference evidence="3" key="1">
    <citation type="submission" date="2019-11" db="EMBL/GenBank/DDBJ databases">
        <title>The complete genome sequence of Saccharopolyspora sp. E2A.</title>
        <authorList>
            <person name="Zhang G."/>
        </authorList>
    </citation>
    <scope>NUCLEOTIDE SEQUENCE [LARGE SCALE GENOMIC DNA]</scope>
    <source>
        <strain evidence="3">E2A</strain>
    </source>
</reference>
<dbReference type="CDD" id="cd00090">
    <property type="entry name" value="HTH_ARSR"/>
    <property type="match status" value="1"/>
</dbReference>
<dbReference type="InterPro" id="IPR036388">
    <property type="entry name" value="WH-like_DNA-bd_sf"/>
</dbReference>
<organism evidence="2 3">
    <name type="scientific">Allosaccharopolyspora coralli</name>
    <dbReference type="NCBI Taxonomy" id="2665642"/>
    <lineage>
        <taxon>Bacteria</taxon>
        <taxon>Bacillati</taxon>
        <taxon>Actinomycetota</taxon>
        <taxon>Actinomycetes</taxon>
        <taxon>Pseudonocardiales</taxon>
        <taxon>Pseudonocardiaceae</taxon>
        <taxon>Allosaccharopolyspora</taxon>
    </lineage>
</organism>